<feature type="compositionally biased region" description="Acidic residues" evidence="1">
    <location>
        <begin position="641"/>
        <end position="651"/>
    </location>
</feature>
<dbReference type="SUPFAM" id="SSF52540">
    <property type="entry name" value="P-loop containing nucleoside triphosphate hydrolases"/>
    <property type="match status" value="1"/>
</dbReference>
<protein>
    <recommendedName>
        <fullName evidence="2">AAA+ ATPase domain-containing protein</fullName>
    </recommendedName>
</protein>
<feature type="region of interest" description="Disordered" evidence="1">
    <location>
        <begin position="634"/>
        <end position="670"/>
    </location>
</feature>
<comment type="caution">
    <text evidence="3">The sequence shown here is derived from an EMBL/GenBank/DDBJ whole genome shotgun (WGS) entry which is preliminary data.</text>
</comment>
<dbReference type="PANTHER" id="PTHR46411:SF1">
    <property type="entry name" value="FAMILY ATPASE, PUTATIVE (AFU_ORTHOLOGUE AFUA_7G05752)-RELATED"/>
    <property type="match status" value="1"/>
</dbReference>
<accession>A0A423WCG7</accession>
<dbReference type="InterPro" id="IPR003959">
    <property type="entry name" value="ATPase_AAA_core"/>
</dbReference>
<dbReference type="CDD" id="cd19481">
    <property type="entry name" value="RecA-like_protease"/>
    <property type="match status" value="1"/>
</dbReference>
<name>A0A423WCG7_CYTCH</name>
<evidence type="ECO:0000313" key="4">
    <source>
        <dbReference type="Proteomes" id="UP000284375"/>
    </source>
</evidence>
<feature type="compositionally biased region" description="Polar residues" evidence="1">
    <location>
        <begin position="32"/>
        <end position="42"/>
    </location>
</feature>
<keyword evidence="4" id="KW-1185">Reference proteome</keyword>
<dbReference type="Pfam" id="PF00004">
    <property type="entry name" value="AAA"/>
    <property type="match status" value="1"/>
</dbReference>
<dbReference type="InterPro" id="IPR027417">
    <property type="entry name" value="P-loop_NTPase"/>
</dbReference>
<feature type="compositionally biased region" description="Basic residues" evidence="1">
    <location>
        <begin position="128"/>
        <end position="142"/>
    </location>
</feature>
<dbReference type="Gene3D" id="3.40.50.300">
    <property type="entry name" value="P-loop containing nucleotide triphosphate hydrolases"/>
    <property type="match status" value="1"/>
</dbReference>
<feature type="compositionally biased region" description="Polar residues" evidence="1">
    <location>
        <begin position="1"/>
        <end position="12"/>
    </location>
</feature>
<reference evidence="3 4" key="1">
    <citation type="submission" date="2015-09" db="EMBL/GenBank/DDBJ databases">
        <title>Host preference determinants of Valsa canker pathogens revealed by comparative genomics.</title>
        <authorList>
            <person name="Yin Z."/>
            <person name="Huang L."/>
        </authorList>
    </citation>
    <scope>NUCLEOTIDE SEQUENCE [LARGE SCALE GENOMIC DNA]</scope>
    <source>
        <strain evidence="3 4">YSFL</strain>
    </source>
</reference>
<dbReference type="InterPro" id="IPR003593">
    <property type="entry name" value="AAA+_ATPase"/>
</dbReference>
<feature type="region of interest" description="Disordered" evidence="1">
    <location>
        <begin position="287"/>
        <end position="319"/>
    </location>
</feature>
<dbReference type="Pfam" id="PF22942">
    <property type="entry name" value="DUF7025"/>
    <property type="match status" value="1"/>
</dbReference>
<gene>
    <name evidence="3" type="ORF">VSDG_02691</name>
</gene>
<feature type="compositionally biased region" description="Basic and acidic residues" evidence="1">
    <location>
        <begin position="117"/>
        <end position="127"/>
    </location>
</feature>
<feature type="compositionally biased region" description="Basic residues" evidence="1">
    <location>
        <begin position="52"/>
        <end position="63"/>
    </location>
</feature>
<feature type="compositionally biased region" description="Basic residues" evidence="1">
    <location>
        <begin position="69"/>
        <end position="78"/>
    </location>
</feature>
<dbReference type="EMBL" id="LJZO01000007">
    <property type="protein sequence ID" value="ROW00998.1"/>
    <property type="molecule type" value="Genomic_DNA"/>
</dbReference>
<evidence type="ECO:0000313" key="3">
    <source>
        <dbReference type="EMBL" id="ROW00998.1"/>
    </source>
</evidence>
<feature type="compositionally biased region" description="Acidic residues" evidence="1">
    <location>
        <begin position="92"/>
        <end position="105"/>
    </location>
</feature>
<feature type="compositionally biased region" description="Basic and acidic residues" evidence="1">
    <location>
        <begin position="302"/>
        <end position="319"/>
    </location>
</feature>
<feature type="region of interest" description="Disordered" evidence="1">
    <location>
        <begin position="1"/>
        <end position="183"/>
    </location>
</feature>
<feature type="compositionally biased region" description="Acidic residues" evidence="1">
    <location>
        <begin position="157"/>
        <end position="172"/>
    </location>
</feature>
<organism evidence="3 4">
    <name type="scientific">Cytospora chrysosperma</name>
    <name type="common">Cytospora canker fungus</name>
    <name type="synonym">Sphaeria chrysosperma</name>
    <dbReference type="NCBI Taxonomy" id="252740"/>
    <lineage>
        <taxon>Eukaryota</taxon>
        <taxon>Fungi</taxon>
        <taxon>Dikarya</taxon>
        <taxon>Ascomycota</taxon>
        <taxon>Pezizomycotina</taxon>
        <taxon>Sordariomycetes</taxon>
        <taxon>Sordariomycetidae</taxon>
        <taxon>Diaporthales</taxon>
        <taxon>Cytosporaceae</taxon>
        <taxon>Cytospora</taxon>
    </lineage>
</organism>
<dbReference type="STRING" id="252740.A0A423WCG7"/>
<proteinExistence type="predicted"/>
<dbReference type="GO" id="GO:0016887">
    <property type="term" value="F:ATP hydrolysis activity"/>
    <property type="evidence" value="ECO:0007669"/>
    <property type="project" value="InterPro"/>
</dbReference>
<feature type="region of interest" description="Disordered" evidence="1">
    <location>
        <begin position="238"/>
        <end position="270"/>
    </location>
</feature>
<evidence type="ECO:0000256" key="1">
    <source>
        <dbReference type="SAM" id="MobiDB-lite"/>
    </source>
</evidence>
<feature type="compositionally biased region" description="Basic and acidic residues" evidence="1">
    <location>
        <begin position="707"/>
        <end position="716"/>
    </location>
</feature>
<feature type="domain" description="AAA+ ATPase" evidence="2">
    <location>
        <begin position="815"/>
        <end position="939"/>
    </location>
</feature>
<evidence type="ECO:0000259" key="2">
    <source>
        <dbReference type="SMART" id="SM00382"/>
    </source>
</evidence>
<feature type="region of interest" description="Disordered" evidence="1">
    <location>
        <begin position="707"/>
        <end position="736"/>
    </location>
</feature>
<dbReference type="OrthoDB" id="10042665at2759"/>
<dbReference type="SMART" id="SM00382">
    <property type="entry name" value="AAA"/>
    <property type="match status" value="1"/>
</dbReference>
<dbReference type="PANTHER" id="PTHR46411">
    <property type="entry name" value="FAMILY ATPASE, PUTATIVE-RELATED"/>
    <property type="match status" value="1"/>
</dbReference>
<dbReference type="Proteomes" id="UP000284375">
    <property type="component" value="Unassembled WGS sequence"/>
</dbReference>
<dbReference type="InterPro" id="IPR054289">
    <property type="entry name" value="DUF7025"/>
</dbReference>
<feature type="region of interest" description="Disordered" evidence="1">
    <location>
        <begin position="959"/>
        <end position="993"/>
    </location>
</feature>
<feature type="compositionally biased region" description="Basic and acidic residues" evidence="1">
    <location>
        <begin position="725"/>
        <end position="736"/>
    </location>
</feature>
<dbReference type="AlphaFoldDB" id="A0A423WCG7"/>
<sequence length="1064" mass="118497">MDSLSQHTTTVTKGGGPTNPRADAEVKVDSPDTVNASDSPPNSKDVAEAQTGKRKKNAKKHAKGTQLKKDRKSNKKKHATTDESSSGGSDGDLAESDSTSDDSDSEVVVPRKHVTKKGQDALRLKMEKKNKKSKTSAKRKSHQQQQPAASGSASESSDSDSESSSDEAEDAEPVVGQKKGSDESLKQDIALVVAQEMQRILQLAQAQSSLSTIPGHTGYGSGLDAGFGAGLSGTSFPRSTVLDGLQQDYPSNRGGRSRSNRVSGLLSQGKGAQDAFDTNQALLDAINPLRTGRGARRGGSPADEKQHGEPGDPKKQKPNYKRVDQVWDNAIHNFKLQDTAESTNDKQYSGFCFHVRRTFDWEGKYKATVVDIKSKLLRESLQDVIGNIKGVSLVDETPKLDPNVLFLYLEDLRKHLKLLKKQIASPPGSDKAARKKEGKRLDEKRQHLKILVKYIDKDYENTKKSLYPMLEHGLITFDLLWALWKPNTLAYTTTYGSHDEPRVFKVDTAEKHYHMSKGEFYFIDGKYFEYDGKQFGYGHMMEEISEFRGAKKITSLKCYPLQYHKNEAQLRKDLVERGKKFVSLSGVHYKSHQGMAYYKKKKSIIKVNVNGRVMVDPAIHRRINPNYPISLVRPKEHDVLSDDEDSDDEDCGCAGGSDSEDGGQHQDKDLEDGEEKVKFVTQYIKDVKGNIQLVRMPKDEYDDLEKQKLSEVESRGDTVLGASDGESKPKDPKKAPEFTEEEYLIASPVVLGFSFGEKLWLEFTVSGVKNISWNEKAYESLVLEPKTKETVKALVESHKYHAAESIDDVIQGKGKGLVAVLHGPPGTGKTLTAEGISELLKCPLYMVSAGELGTDSRVLEAELQRILDICHAWGAILLLDEADVFLEKRNMHDIHRNALVSIFLRQLEYFQGILFLTTNRVETFDDAFQSRIHIALRYDPLDLKAKKAIFRMFVEKARSQQQQQQEKKRKARKERKGEDGGAAADGGDGGQVSVFTEEDYNTLARHDLNGRQIKNTVIRAQALAVNKGEVLCMAHVGQILDVQVNFDRDLKGGTGYQDAMRSYF</sequence>
<dbReference type="GO" id="GO:0005524">
    <property type="term" value="F:ATP binding"/>
    <property type="evidence" value="ECO:0007669"/>
    <property type="project" value="InterPro"/>
</dbReference>